<dbReference type="Pfam" id="PF00535">
    <property type="entry name" value="Glycos_transf_2"/>
    <property type="match status" value="1"/>
</dbReference>
<dbReference type="InterPro" id="IPR029044">
    <property type="entry name" value="Nucleotide-diphossugar_trans"/>
</dbReference>
<dbReference type="InterPro" id="IPR001173">
    <property type="entry name" value="Glyco_trans_2-like"/>
</dbReference>
<dbReference type="Gene3D" id="3.90.550.10">
    <property type="entry name" value="Spore Coat Polysaccharide Biosynthesis Protein SpsA, Chain A"/>
    <property type="match status" value="1"/>
</dbReference>
<keyword evidence="3" id="KW-1185">Reference proteome</keyword>
<dbReference type="AlphaFoldDB" id="A0A176Q951"/>
<evidence type="ECO:0000313" key="3">
    <source>
        <dbReference type="Proteomes" id="UP000076976"/>
    </source>
</evidence>
<gene>
    <name evidence="2" type="ORF">AWH69_15250</name>
</gene>
<organism evidence="2 3">
    <name type="scientific">Janibacter melonis</name>
    <dbReference type="NCBI Taxonomy" id="262209"/>
    <lineage>
        <taxon>Bacteria</taxon>
        <taxon>Bacillati</taxon>
        <taxon>Actinomycetota</taxon>
        <taxon>Actinomycetes</taxon>
        <taxon>Micrococcales</taxon>
        <taxon>Intrasporangiaceae</taxon>
        <taxon>Janibacter</taxon>
    </lineage>
</organism>
<evidence type="ECO:0000313" key="2">
    <source>
        <dbReference type="EMBL" id="OAB86246.1"/>
    </source>
</evidence>
<dbReference type="PANTHER" id="PTHR22916">
    <property type="entry name" value="GLYCOSYLTRANSFERASE"/>
    <property type="match status" value="1"/>
</dbReference>
<dbReference type="GO" id="GO:0016758">
    <property type="term" value="F:hexosyltransferase activity"/>
    <property type="evidence" value="ECO:0007669"/>
    <property type="project" value="UniProtKB-ARBA"/>
</dbReference>
<name>A0A176Q951_9MICO</name>
<reference evidence="2 3" key="1">
    <citation type="submission" date="2016-01" db="EMBL/GenBank/DDBJ databases">
        <title>Janibacter melonis strain CD11_4 genome sequencing and assembly.</title>
        <authorList>
            <person name="Nair G.R."/>
            <person name="Kaur G."/>
            <person name="Chander A.M."/>
            <person name="Mayilraj S."/>
        </authorList>
    </citation>
    <scope>NUCLEOTIDE SEQUENCE [LARGE SCALE GENOMIC DNA]</scope>
    <source>
        <strain evidence="2 3">CD11-4</strain>
    </source>
</reference>
<comment type="caution">
    <text evidence="2">The sequence shown here is derived from an EMBL/GenBank/DDBJ whole genome shotgun (WGS) entry which is preliminary data.</text>
</comment>
<dbReference type="CDD" id="cd00761">
    <property type="entry name" value="Glyco_tranf_GTA_type"/>
    <property type="match status" value="1"/>
</dbReference>
<evidence type="ECO:0000259" key="1">
    <source>
        <dbReference type="Pfam" id="PF00535"/>
    </source>
</evidence>
<dbReference type="STRING" id="262209.AWH69_15250"/>
<protein>
    <recommendedName>
        <fullName evidence="1">Glycosyltransferase 2-like domain-containing protein</fullName>
    </recommendedName>
</protein>
<proteinExistence type="predicted"/>
<dbReference type="SUPFAM" id="SSF53448">
    <property type="entry name" value="Nucleotide-diphospho-sugar transferases"/>
    <property type="match status" value="1"/>
</dbReference>
<feature type="domain" description="Glycosyltransferase 2-like" evidence="1">
    <location>
        <begin position="232"/>
        <end position="355"/>
    </location>
</feature>
<dbReference type="Proteomes" id="UP000076976">
    <property type="component" value="Unassembled WGS sequence"/>
</dbReference>
<accession>A0A176Q951</accession>
<sequence>MMTALLEVIITCPPQPGSDAARVLEALQVEHDDVVVTVLDDQFLAKVHPSTAVPSLISTNEAISQSQAVNLAAGESGSAMLLVVQGEFIPETALLADLVSRLREPDAGWWMALERRVDAGANVRAEVPSSMPGGAVLCDRQTFMLLRGLDESIDDADGLRDLVRRARAFGVPMRTAGGRTHSVTRFSASYEATKWSAPGARPADDKVAARTTVFANLREWSVRRDNRTPLVSVVIATRDRSQYLHDSLCSVLYQTFEDFEIIVVDDGSGDDSARRVVEALDDPRIRYFRQEPRGISAARNRAALESRGYFTAVHDDDDIMLPWRLEAGLLSMSEGVDATYGAWVNFDEVSGEMRAFLTKQGFGPSLNAFSGQGPGHGTWMLPTRLVLAHRYDENLTSSVDHNLASRLAWNGVRWSHCNKVLYLRRVHEGQISRTEASTQKAGHILTVFANALSAGPSDFQKLRDAGAELQYPKISSKDLFAQFGAWLPDNLVSRRAIVSGSVTHRLFELDMPPILNYILEERDAHTGKLRNEVGEIGEISLADLVKFRALGMYNLRLTATRRDPDEADVVTQVIPAEPALERLALVLRKRSPEQCCLVLRVPDGATSAPQFPGASASIRVSAATSLVGRVKLLGFFFDDDRAAVQALDRTRSEFPDFLAHLLTTGRAPVSLTNDGKDFGDAHHSDLG</sequence>
<dbReference type="PANTHER" id="PTHR22916:SF3">
    <property type="entry name" value="UDP-GLCNAC:BETAGAL BETA-1,3-N-ACETYLGLUCOSAMINYLTRANSFERASE-LIKE PROTEIN 1"/>
    <property type="match status" value="1"/>
</dbReference>
<dbReference type="EMBL" id="LQZG01000005">
    <property type="protein sequence ID" value="OAB86246.1"/>
    <property type="molecule type" value="Genomic_DNA"/>
</dbReference>